<gene>
    <name evidence="2" type="ORF">SAMN02745857_02253</name>
</gene>
<dbReference type="AlphaFoldDB" id="A0A1W1XP24"/>
<feature type="signal peptide" evidence="1">
    <location>
        <begin position="1"/>
        <end position="20"/>
    </location>
</feature>
<keyword evidence="1" id="KW-0732">Signal</keyword>
<dbReference type="OrthoDB" id="8593360at2"/>
<dbReference type="Proteomes" id="UP000192761">
    <property type="component" value="Unassembled WGS sequence"/>
</dbReference>
<evidence type="ECO:0000313" key="2">
    <source>
        <dbReference type="EMBL" id="SMC25723.1"/>
    </source>
</evidence>
<name>A0A1W1XP24_9NEIS</name>
<dbReference type="EMBL" id="FWXD01000012">
    <property type="protein sequence ID" value="SMC25723.1"/>
    <property type="molecule type" value="Genomic_DNA"/>
</dbReference>
<organism evidence="2 3">
    <name type="scientific">Andreprevotia lacus DSM 23236</name>
    <dbReference type="NCBI Taxonomy" id="1121001"/>
    <lineage>
        <taxon>Bacteria</taxon>
        <taxon>Pseudomonadati</taxon>
        <taxon>Pseudomonadota</taxon>
        <taxon>Betaproteobacteria</taxon>
        <taxon>Neisseriales</taxon>
        <taxon>Chitinibacteraceae</taxon>
        <taxon>Andreprevotia</taxon>
    </lineage>
</organism>
<sequence>MKKFVAFGALFFGMMLNASATETRYYQVYSSETLGGQAYCSAVWPGSTYFGVRQGMGAYFYIACQK</sequence>
<reference evidence="2 3" key="1">
    <citation type="submission" date="2017-04" db="EMBL/GenBank/DDBJ databases">
        <authorList>
            <person name="Afonso C.L."/>
            <person name="Miller P.J."/>
            <person name="Scott M.A."/>
            <person name="Spackman E."/>
            <person name="Goraichik I."/>
            <person name="Dimitrov K.M."/>
            <person name="Suarez D.L."/>
            <person name="Swayne D.E."/>
        </authorList>
    </citation>
    <scope>NUCLEOTIDE SEQUENCE [LARGE SCALE GENOMIC DNA]</scope>
    <source>
        <strain evidence="2 3">DSM 23236</strain>
    </source>
</reference>
<protein>
    <submittedName>
        <fullName evidence="2">Uncharacterized protein</fullName>
    </submittedName>
</protein>
<evidence type="ECO:0000313" key="3">
    <source>
        <dbReference type="Proteomes" id="UP000192761"/>
    </source>
</evidence>
<feature type="chain" id="PRO_5012325614" evidence="1">
    <location>
        <begin position="21"/>
        <end position="66"/>
    </location>
</feature>
<evidence type="ECO:0000256" key="1">
    <source>
        <dbReference type="SAM" id="SignalP"/>
    </source>
</evidence>
<dbReference type="RefSeq" id="WP_139798788.1">
    <property type="nucleotide sequence ID" value="NZ_FWXD01000012.1"/>
</dbReference>
<accession>A0A1W1XP24</accession>
<proteinExistence type="predicted"/>
<keyword evidence="3" id="KW-1185">Reference proteome</keyword>